<keyword evidence="3" id="KW-1185">Reference proteome</keyword>
<dbReference type="EMBL" id="KL662106">
    <property type="protein sequence ID" value="KFM24207.1"/>
    <property type="molecule type" value="Genomic_DNA"/>
</dbReference>
<dbReference type="Proteomes" id="UP000028924">
    <property type="component" value="Unassembled WGS sequence"/>
</dbReference>
<dbReference type="RefSeq" id="XP_011397094.1">
    <property type="nucleotide sequence ID" value="XM_011398792.1"/>
</dbReference>
<evidence type="ECO:0000313" key="3">
    <source>
        <dbReference type="Proteomes" id="UP000028924"/>
    </source>
</evidence>
<organism evidence="2 3">
    <name type="scientific">Auxenochlorella protothecoides</name>
    <name type="common">Green microalga</name>
    <name type="synonym">Chlorella protothecoides</name>
    <dbReference type="NCBI Taxonomy" id="3075"/>
    <lineage>
        <taxon>Eukaryota</taxon>
        <taxon>Viridiplantae</taxon>
        <taxon>Chlorophyta</taxon>
        <taxon>core chlorophytes</taxon>
        <taxon>Trebouxiophyceae</taxon>
        <taxon>Chlorellales</taxon>
        <taxon>Chlorellaceae</taxon>
        <taxon>Auxenochlorella</taxon>
    </lineage>
</organism>
<sequence>MQPVLGGRASGRLCGDGNLRPGHPHPFRRACASVDGPLRHGPGDAPPSVLASAPQRPCLPSSLSARAIHSHRQKTCPPNPHDLTPSTHEKSPCSPPHPGLAKVDAAHQLPNDEQVHPLQHLPLQGGGVRQVWDDLGGSQVRKGIQAGPQAQQPRLGLAGAG</sequence>
<name>A0A087SEQ3_AUXPR</name>
<dbReference type="AlphaFoldDB" id="A0A087SEQ3"/>
<gene>
    <name evidence="2" type="ORF">F751_5049</name>
</gene>
<dbReference type="GeneID" id="23616440"/>
<evidence type="ECO:0000313" key="2">
    <source>
        <dbReference type="EMBL" id="KFM24207.1"/>
    </source>
</evidence>
<protein>
    <submittedName>
        <fullName evidence="2">Uncharacterized protein</fullName>
    </submittedName>
</protein>
<feature type="region of interest" description="Disordered" evidence="1">
    <location>
        <begin position="1"/>
        <end position="103"/>
    </location>
</feature>
<reference evidence="2 3" key="1">
    <citation type="journal article" date="2014" name="BMC Genomics">
        <title>Oil accumulation mechanisms of the oleaginous microalga Chlorella protothecoides revealed through its genome, transcriptomes, and proteomes.</title>
        <authorList>
            <person name="Gao C."/>
            <person name="Wang Y."/>
            <person name="Shen Y."/>
            <person name="Yan D."/>
            <person name="He X."/>
            <person name="Dai J."/>
            <person name="Wu Q."/>
        </authorList>
    </citation>
    <scope>NUCLEOTIDE SEQUENCE [LARGE SCALE GENOMIC DNA]</scope>
    <source>
        <strain evidence="2 3">0710</strain>
    </source>
</reference>
<evidence type="ECO:0000256" key="1">
    <source>
        <dbReference type="SAM" id="MobiDB-lite"/>
    </source>
</evidence>
<proteinExistence type="predicted"/>
<dbReference type="KEGG" id="apro:F751_5049"/>
<accession>A0A087SEQ3</accession>